<dbReference type="Gene3D" id="1.25.40.10">
    <property type="entry name" value="Tetratricopeptide repeat domain"/>
    <property type="match status" value="1"/>
</dbReference>
<dbReference type="PANTHER" id="PTHR11102:SF160">
    <property type="entry name" value="ERAD-ASSOCIATED E3 UBIQUITIN-PROTEIN LIGASE COMPONENT HRD3"/>
    <property type="match status" value="1"/>
</dbReference>
<dbReference type="PANTHER" id="PTHR11102">
    <property type="entry name" value="SEL-1-LIKE PROTEIN"/>
    <property type="match status" value="1"/>
</dbReference>
<evidence type="ECO:0000313" key="1">
    <source>
        <dbReference type="EMBL" id="MFB9887672.1"/>
    </source>
</evidence>
<organism evidence="1 2">
    <name type="scientific">Balneatrix alpica</name>
    <dbReference type="NCBI Taxonomy" id="75684"/>
    <lineage>
        <taxon>Bacteria</taxon>
        <taxon>Pseudomonadati</taxon>
        <taxon>Pseudomonadota</taxon>
        <taxon>Gammaproteobacteria</taxon>
        <taxon>Oceanospirillales</taxon>
        <taxon>Balneatrichaceae</taxon>
        <taxon>Balneatrix</taxon>
    </lineage>
</organism>
<comment type="caution">
    <text evidence="1">The sequence shown here is derived from an EMBL/GenBank/DDBJ whole genome shotgun (WGS) entry which is preliminary data.</text>
</comment>
<dbReference type="Pfam" id="PF08238">
    <property type="entry name" value="Sel1"/>
    <property type="match status" value="3"/>
</dbReference>
<reference evidence="1 2" key="1">
    <citation type="submission" date="2024-09" db="EMBL/GenBank/DDBJ databases">
        <authorList>
            <person name="Sun Q."/>
            <person name="Mori K."/>
        </authorList>
    </citation>
    <scope>NUCLEOTIDE SEQUENCE [LARGE SCALE GENOMIC DNA]</scope>
    <source>
        <strain evidence="1 2">ATCC 51285</strain>
    </source>
</reference>
<sequence>MAVWLARMSFPLARLLLRYQQGPLALRMMHWCAERGHARAASEYGHWLWFRGQGRQARAEGARFLRLAAESGEAKAQYQWGKLLEEGDQDLFCDPVQACDWYVKAAEQGHALAIRRIAKAYQHGELGLGQDSFQASRWLNRLPPVF</sequence>
<dbReference type="InterPro" id="IPR050767">
    <property type="entry name" value="Sel1_AlgK"/>
</dbReference>
<gene>
    <name evidence="1" type="ORF">ACFFLH_14745</name>
</gene>
<dbReference type="SUPFAM" id="SSF81901">
    <property type="entry name" value="HCP-like"/>
    <property type="match status" value="1"/>
</dbReference>
<accession>A0ABV5ZEH5</accession>
<dbReference type="SMART" id="SM00671">
    <property type="entry name" value="SEL1"/>
    <property type="match status" value="1"/>
</dbReference>
<proteinExistence type="predicted"/>
<evidence type="ECO:0000313" key="2">
    <source>
        <dbReference type="Proteomes" id="UP001589628"/>
    </source>
</evidence>
<dbReference type="RefSeq" id="WP_035460775.1">
    <property type="nucleotide sequence ID" value="NZ_JAUESS010000008.1"/>
</dbReference>
<protein>
    <submittedName>
        <fullName evidence="1">Tetratricopeptide repeat protein</fullName>
    </submittedName>
</protein>
<dbReference type="Proteomes" id="UP001589628">
    <property type="component" value="Unassembled WGS sequence"/>
</dbReference>
<dbReference type="EMBL" id="JBHLZN010000005">
    <property type="protein sequence ID" value="MFB9887672.1"/>
    <property type="molecule type" value="Genomic_DNA"/>
</dbReference>
<dbReference type="InterPro" id="IPR011990">
    <property type="entry name" value="TPR-like_helical_dom_sf"/>
</dbReference>
<dbReference type="InterPro" id="IPR006597">
    <property type="entry name" value="Sel1-like"/>
</dbReference>
<keyword evidence="2" id="KW-1185">Reference proteome</keyword>
<name>A0ABV5ZEH5_9GAMM</name>